<feature type="compositionally biased region" description="Polar residues" evidence="1">
    <location>
        <begin position="620"/>
        <end position="634"/>
    </location>
</feature>
<dbReference type="EMBL" id="SEOQ01000003">
    <property type="protein sequence ID" value="TFY72872.1"/>
    <property type="molecule type" value="Genomic_DNA"/>
</dbReference>
<sequence>MSERLTLASPTHNSITFNQLYKPHGAYASTHEKEVRAFQDADIKYGDEALSGAIRHAILADMAITFMLSECQSFEGFCTELVLYSHPRLLRPLQGVCVPFIIKAYESQAGSHGFAMEVPHQRGWRTAEGTLSKQHKESIVQAYRLIHAQGVLHGDVSLKNILISDEGEVTIVDFGKGRCASEMFSFVVKQCKACDLAYEMRKILFILDVRDARSTECERTRMSLYLSSSKPYSSTLMPGDDFYIPLSTLRSWQAHADAAAKAGTMHFTIPHPEDVHIRRHQGGSSGGEFTMAPARLSGWTQMERSHLEHISNAISSSARTLPPSLLSDGPAPPGRPVPDILSRLCRGHPQPDRYRQARAAASGPSVLRLPSIPVSRSTPPSPQYDTEMASRKRRRADYEGEKGAPNVKGPTVIRKRVRLPSLARDGDMGTKSDDEVQVYRRTPEIRRIRNRALDSQPTSAASRRNRARDDIRRLAEAYSRFVGRRSYTIPDSGERKTPTPANDRRSFLRNTDITILSPVLDEDLEKTSNASNDDSVSSEDGDDDLPPAPESDPTPSPGELLPPNTSETSTFIRPFSVVLVNSDLGTTIFHAAQDVFHYVADFLHLRPDPPRRVEQPLISHHSQATKPSSPSPKANQKRKRQDDGNAHAPPLKRTKYMHTPSGHSGVVS</sequence>
<feature type="region of interest" description="Disordered" evidence="1">
    <location>
        <begin position="447"/>
        <end position="468"/>
    </location>
</feature>
<accession>A0A4Y9ZE63</accession>
<dbReference type="PROSITE" id="PS00109">
    <property type="entry name" value="PROTEIN_KINASE_TYR"/>
    <property type="match status" value="1"/>
</dbReference>
<dbReference type="STRING" id="205917.A0A4Y9ZE63"/>
<dbReference type="InterPro" id="IPR011009">
    <property type="entry name" value="Kinase-like_dom_sf"/>
</dbReference>
<evidence type="ECO:0000313" key="3">
    <source>
        <dbReference type="Proteomes" id="UP000298327"/>
    </source>
</evidence>
<comment type="caution">
    <text evidence="2">The sequence shown here is derived from an EMBL/GenBank/DDBJ whole genome shotgun (WGS) entry which is preliminary data.</text>
</comment>
<dbReference type="Gene3D" id="1.10.510.10">
    <property type="entry name" value="Transferase(Phosphotransferase) domain 1"/>
    <property type="match status" value="1"/>
</dbReference>
<feature type="region of interest" description="Disordered" evidence="1">
    <location>
        <begin position="487"/>
        <end position="567"/>
    </location>
</feature>
<feature type="region of interest" description="Disordered" evidence="1">
    <location>
        <begin position="611"/>
        <end position="668"/>
    </location>
</feature>
<reference evidence="2 3" key="1">
    <citation type="submission" date="2019-02" db="EMBL/GenBank/DDBJ databases">
        <title>Genome sequencing of the rare red list fungi Dentipellis fragilis.</title>
        <authorList>
            <person name="Buettner E."/>
            <person name="Kellner H."/>
        </authorList>
    </citation>
    <scope>NUCLEOTIDE SEQUENCE [LARGE SCALE GENOMIC DNA]</scope>
    <source>
        <strain evidence="2 3">DSM 105465</strain>
    </source>
</reference>
<name>A0A4Y9ZE63_9AGAM</name>
<feature type="compositionally biased region" description="Basic and acidic residues" evidence="1">
    <location>
        <begin position="492"/>
        <end position="506"/>
    </location>
</feature>
<keyword evidence="3" id="KW-1185">Reference proteome</keyword>
<feature type="compositionally biased region" description="Acidic residues" evidence="1">
    <location>
        <begin position="536"/>
        <end position="545"/>
    </location>
</feature>
<dbReference type="SUPFAM" id="SSF56112">
    <property type="entry name" value="Protein kinase-like (PK-like)"/>
    <property type="match status" value="1"/>
</dbReference>
<dbReference type="OrthoDB" id="2687876at2759"/>
<dbReference type="Proteomes" id="UP000298327">
    <property type="component" value="Unassembled WGS sequence"/>
</dbReference>
<dbReference type="GO" id="GO:0004672">
    <property type="term" value="F:protein kinase activity"/>
    <property type="evidence" value="ECO:0007669"/>
    <property type="project" value="InterPro"/>
</dbReference>
<feature type="compositionally biased region" description="Pro residues" evidence="1">
    <location>
        <begin position="546"/>
        <end position="556"/>
    </location>
</feature>
<dbReference type="InterPro" id="IPR008266">
    <property type="entry name" value="Tyr_kinase_AS"/>
</dbReference>
<dbReference type="AlphaFoldDB" id="A0A4Y9ZE63"/>
<feature type="region of interest" description="Disordered" evidence="1">
    <location>
        <begin position="320"/>
        <end position="408"/>
    </location>
</feature>
<gene>
    <name evidence="2" type="ORF">EVG20_g123</name>
</gene>
<proteinExistence type="predicted"/>
<protein>
    <submittedName>
        <fullName evidence="2">Uncharacterized protein</fullName>
    </submittedName>
</protein>
<evidence type="ECO:0000256" key="1">
    <source>
        <dbReference type="SAM" id="MobiDB-lite"/>
    </source>
</evidence>
<organism evidence="2 3">
    <name type="scientific">Dentipellis fragilis</name>
    <dbReference type="NCBI Taxonomy" id="205917"/>
    <lineage>
        <taxon>Eukaryota</taxon>
        <taxon>Fungi</taxon>
        <taxon>Dikarya</taxon>
        <taxon>Basidiomycota</taxon>
        <taxon>Agaricomycotina</taxon>
        <taxon>Agaricomycetes</taxon>
        <taxon>Russulales</taxon>
        <taxon>Hericiaceae</taxon>
        <taxon>Dentipellis</taxon>
    </lineage>
</organism>
<evidence type="ECO:0000313" key="2">
    <source>
        <dbReference type="EMBL" id="TFY72872.1"/>
    </source>
</evidence>